<dbReference type="PANTHER" id="PTHR30520">
    <property type="entry name" value="FORMATE TRANSPORTER-RELATED"/>
    <property type="match status" value="1"/>
</dbReference>
<dbReference type="OrthoDB" id="9786493at2"/>
<dbReference type="Proteomes" id="UP000183988">
    <property type="component" value="Unassembled WGS sequence"/>
</dbReference>
<dbReference type="GO" id="GO:0005886">
    <property type="term" value="C:plasma membrane"/>
    <property type="evidence" value="ECO:0007669"/>
    <property type="project" value="TreeGrafter"/>
</dbReference>
<feature type="transmembrane region" description="Helical" evidence="6">
    <location>
        <begin position="159"/>
        <end position="181"/>
    </location>
</feature>
<protein>
    <submittedName>
        <fullName evidence="7">Formate/nitrite transporter</fullName>
    </submittedName>
</protein>
<keyword evidence="4 6" id="KW-0472">Membrane</keyword>
<evidence type="ECO:0000256" key="4">
    <source>
        <dbReference type="ARBA" id="ARBA00023136"/>
    </source>
</evidence>
<feature type="transmembrane region" description="Helical" evidence="6">
    <location>
        <begin position="61"/>
        <end position="85"/>
    </location>
</feature>
<keyword evidence="2 6" id="KW-0812">Transmembrane</keyword>
<dbReference type="InterPro" id="IPR000292">
    <property type="entry name" value="For/NO2_transpt"/>
</dbReference>
<keyword evidence="8" id="KW-1185">Reference proteome</keyword>
<comment type="subcellular location">
    <subcellularLocation>
        <location evidence="1">Membrane</location>
        <topology evidence="1">Multi-pass membrane protein</topology>
    </subcellularLocation>
</comment>
<reference evidence="7 8" key="1">
    <citation type="submission" date="2016-11" db="EMBL/GenBank/DDBJ databases">
        <authorList>
            <person name="Jaros S."/>
            <person name="Januszkiewicz K."/>
            <person name="Wedrychowicz H."/>
        </authorList>
    </citation>
    <scope>NUCLEOTIDE SEQUENCE [LARGE SCALE GENOMIC DNA]</scope>
    <source>
        <strain evidence="7 8">IBRC-M 10683</strain>
    </source>
</reference>
<dbReference type="InterPro" id="IPR023271">
    <property type="entry name" value="Aquaporin-like"/>
</dbReference>
<feature type="transmembrane region" description="Helical" evidence="6">
    <location>
        <begin position="193"/>
        <end position="215"/>
    </location>
</feature>
<feature type="transmembrane region" description="Helical" evidence="6">
    <location>
        <begin position="105"/>
        <end position="125"/>
    </location>
</feature>
<dbReference type="EMBL" id="FQVW01000011">
    <property type="protein sequence ID" value="SHF97497.1"/>
    <property type="molecule type" value="Genomic_DNA"/>
</dbReference>
<feature type="transmembrane region" description="Helical" evidence="6">
    <location>
        <begin position="235"/>
        <end position="257"/>
    </location>
</feature>
<name>A0A1M5G106_9BACI</name>
<proteinExistence type="inferred from homology"/>
<evidence type="ECO:0000256" key="5">
    <source>
        <dbReference type="ARBA" id="ARBA00049660"/>
    </source>
</evidence>
<evidence type="ECO:0000256" key="2">
    <source>
        <dbReference type="ARBA" id="ARBA00022692"/>
    </source>
</evidence>
<dbReference type="AlphaFoldDB" id="A0A1M5G106"/>
<evidence type="ECO:0000256" key="3">
    <source>
        <dbReference type="ARBA" id="ARBA00022989"/>
    </source>
</evidence>
<accession>A0A1M5G106</accession>
<keyword evidence="3 6" id="KW-1133">Transmembrane helix</keyword>
<evidence type="ECO:0000256" key="1">
    <source>
        <dbReference type="ARBA" id="ARBA00004141"/>
    </source>
</evidence>
<evidence type="ECO:0000313" key="8">
    <source>
        <dbReference type="Proteomes" id="UP000183988"/>
    </source>
</evidence>
<dbReference type="Gene3D" id="1.20.1080.10">
    <property type="entry name" value="Glycerol uptake facilitator protein"/>
    <property type="match status" value="1"/>
</dbReference>
<dbReference type="Pfam" id="PF01226">
    <property type="entry name" value="Form_Nir_trans"/>
    <property type="match status" value="1"/>
</dbReference>
<dbReference type="PANTHER" id="PTHR30520:SF6">
    <property type="entry name" value="FORMATE_NITRATE FAMILY TRANSPORTER (EUROFUNG)"/>
    <property type="match status" value="1"/>
</dbReference>
<feature type="transmembrane region" description="Helical" evidence="6">
    <location>
        <begin position="28"/>
        <end position="49"/>
    </location>
</feature>
<dbReference type="STRING" id="930117.SAMN05216225_101123"/>
<comment type="similarity">
    <text evidence="5">Belongs to the FNT transporter (TC 1.A.16) family.</text>
</comment>
<dbReference type="GO" id="GO:0015499">
    <property type="term" value="F:formate transmembrane transporter activity"/>
    <property type="evidence" value="ECO:0007669"/>
    <property type="project" value="TreeGrafter"/>
</dbReference>
<gene>
    <name evidence="7" type="ORF">SAMN05216225_101123</name>
</gene>
<sequence>MDYVRPNEVVDSIADAGAKKAKLPASKILVKGALSGAFLGYATTLAFTASTQTGYDIIGAAIFPAGFVLILLLNLELVTGSFAMLPIAKLRGKTTIPLVLRNFSWAFLGNLIGSVFYALLFSIYITKFGHVSDSLLIQKIISVAESKTLDYQGYGSDGMIVLFVKALLCNWMVTLGAVMAFTSKATIGKIVAMWLPVFIFFAQGFEHAVVNMFVIPAAMMVGADISFGDWWLWNQIPVTIGNFLSGFLFTGLALHYVTKEKSVLEHFEIKKKAS</sequence>
<evidence type="ECO:0000313" key="7">
    <source>
        <dbReference type="EMBL" id="SHF97497.1"/>
    </source>
</evidence>
<evidence type="ECO:0000256" key="6">
    <source>
        <dbReference type="SAM" id="Phobius"/>
    </source>
</evidence>
<organism evidence="7 8">
    <name type="scientific">Ornithinibacillus halophilus</name>
    <dbReference type="NCBI Taxonomy" id="930117"/>
    <lineage>
        <taxon>Bacteria</taxon>
        <taxon>Bacillati</taxon>
        <taxon>Bacillota</taxon>
        <taxon>Bacilli</taxon>
        <taxon>Bacillales</taxon>
        <taxon>Bacillaceae</taxon>
        <taxon>Ornithinibacillus</taxon>
    </lineage>
</organism>